<dbReference type="Proteomes" id="UP000324222">
    <property type="component" value="Unassembled WGS sequence"/>
</dbReference>
<evidence type="ECO:0000313" key="3">
    <source>
        <dbReference type="Proteomes" id="UP000324222"/>
    </source>
</evidence>
<name>A0A5B7DH38_PORTR</name>
<evidence type="ECO:0000256" key="1">
    <source>
        <dbReference type="SAM" id="MobiDB-lite"/>
    </source>
</evidence>
<evidence type="ECO:0000313" key="2">
    <source>
        <dbReference type="EMBL" id="MPC20801.1"/>
    </source>
</evidence>
<feature type="compositionally biased region" description="Basic residues" evidence="1">
    <location>
        <begin position="47"/>
        <end position="58"/>
    </location>
</feature>
<dbReference type="EMBL" id="VSRR010000911">
    <property type="protein sequence ID" value="MPC20801.1"/>
    <property type="molecule type" value="Genomic_DNA"/>
</dbReference>
<comment type="caution">
    <text evidence="2">The sequence shown here is derived from an EMBL/GenBank/DDBJ whole genome shotgun (WGS) entry which is preliminary data.</text>
</comment>
<gene>
    <name evidence="2" type="ORF">E2C01_013760</name>
</gene>
<reference evidence="2 3" key="1">
    <citation type="submission" date="2019-05" db="EMBL/GenBank/DDBJ databases">
        <title>Another draft genome of Portunus trituberculatus and its Hox gene families provides insights of decapod evolution.</title>
        <authorList>
            <person name="Jeong J.-H."/>
            <person name="Song I."/>
            <person name="Kim S."/>
            <person name="Choi T."/>
            <person name="Kim D."/>
            <person name="Ryu S."/>
            <person name="Kim W."/>
        </authorList>
    </citation>
    <scope>NUCLEOTIDE SEQUENCE [LARGE SCALE GENOMIC DNA]</scope>
    <source>
        <tissue evidence="2">Muscle</tissue>
    </source>
</reference>
<sequence>MTDENVKTKHMMDAKQTDKCIGEQVVNTLAQKTCTTRRKNEWTAQKEKKRAMDKKRGKTNPSLYTKEERKNVREGRKKQ</sequence>
<proteinExistence type="predicted"/>
<accession>A0A5B7DH38</accession>
<dbReference type="AlphaFoldDB" id="A0A5B7DH38"/>
<protein>
    <submittedName>
        <fullName evidence="2">Uncharacterized protein</fullName>
    </submittedName>
</protein>
<keyword evidence="3" id="KW-1185">Reference proteome</keyword>
<organism evidence="2 3">
    <name type="scientific">Portunus trituberculatus</name>
    <name type="common">Swimming crab</name>
    <name type="synonym">Neptunus trituberculatus</name>
    <dbReference type="NCBI Taxonomy" id="210409"/>
    <lineage>
        <taxon>Eukaryota</taxon>
        <taxon>Metazoa</taxon>
        <taxon>Ecdysozoa</taxon>
        <taxon>Arthropoda</taxon>
        <taxon>Crustacea</taxon>
        <taxon>Multicrustacea</taxon>
        <taxon>Malacostraca</taxon>
        <taxon>Eumalacostraca</taxon>
        <taxon>Eucarida</taxon>
        <taxon>Decapoda</taxon>
        <taxon>Pleocyemata</taxon>
        <taxon>Brachyura</taxon>
        <taxon>Eubrachyura</taxon>
        <taxon>Portunoidea</taxon>
        <taxon>Portunidae</taxon>
        <taxon>Portuninae</taxon>
        <taxon>Portunus</taxon>
    </lineage>
</organism>
<feature type="compositionally biased region" description="Basic and acidic residues" evidence="1">
    <location>
        <begin position="65"/>
        <end position="79"/>
    </location>
</feature>
<feature type="region of interest" description="Disordered" evidence="1">
    <location>
        <begin position="35"/>
        <end position="79"/>
    </location>
</feature>